<dbReference type="NCBIfam" id="NF033625">
    <property type="entry name" value="HpxZ"/>
    <property type="match status" value="1"/>
</dbReference>
<dbReference type="AlphaFoldDB" id="A0A158I716"/>
<organism evidence="1 2">
    <name type="scientific">Caballeronia sordidicola</name>
    <name type="common">Burkholderia sordidicola</name>
    <dbReference type="NCBI Taxonomy" id="196367"/>
    <lineage>
        <taxon>Bacteria</taxon>
        <taxon>Pseudomonadati</taxon>
        <taxon>Pseudomonadota</taxon>
        <taxon>Betaproteobacteria</taxon>
        <taxon>Burkholderiales</taxon>
        <taxon>Burkholderiaceae</taxon>
        <taxon>Caballeronia</taxon>
    </lineage>
</organism>
<dbReference type="EMBL" id="FCOC02000027">
    <property type="protein sequence ID" value="SAL52366.1"/>
    <property type="molecule type" value="Genomic_DNA"/>
</dbReference>
<protein>
    <recommendedName>
        <fullName evidence="3">DUF4440 domain-containing protein</fullName>
    </recommendedName>
</protein>
<accession>A0A158I716</accession>
<dbReference type="RefSeq" id="WP_060858601.1">
    <property type="nucleotide sequence ID" value="NZ_FCOC02000027.1"/>
</dbReference>
<reference evidence="1 2" key="1">
    <citation type="submission" date="2016-01" db="EMBL/GenBank/DDBJ databases">
        <authorList>
            <person name="Oliw E.H."/>
        </authorList>
    </citation>
    <scope>NUCLEOTIDE SEQUENCE [LARGE SCALE GENOMIC DNA]</scope>
    <source>
        <strain evidence="1">LMG 22029</strain>
    </source>
</reference>
<proteinExistence type="predicted"/>
<dbReference type="InterPro" id="IPR032710">
    <property type="entry name" value="NTF2-like_dom_sf"/>
</dbReference>
<gene>
    <name evidence="1" type="ORF">AWB64_05637</name>
</gene>
<dbReference type="OrthoDB" id="9791198at2"/>
<evidence type="ECO:0008006" key="3">
    <source>
        <dbReference type="Google" id="ProtNLM"/>
    </source>
</evidence>
<dbReference type="Pfam" id="PF11533">
    <property type="entry name" value="AtzH-like"/>
    <property type="match status" value="1"/>
</dbReference>
<dbReference type="Gene3D" id="3.10.450.50">
    <property type="match status" value="1"/>
</dbReference>
<dbReference type="Proteomes" id="UP000054893">
    <property type="component" value="Unassembled WGS sequence"/>
</dbReference>
<sequence length="130" mass="14790">MHINESNTYAEVERASSAYEVALTTNDVALLDALFWDSPHTLRFGTTENLAGYDEIRAFRAQRPSKALMRTVTQRWITTFGDRFAVANITFVRDGEARIGRQSQTWVKIDGNWKVVAAHVSWMDEPKAPQ</sequence>
<evidence type="ECO:0000313" key="2">
    <source>
        <dbReference type="Proteomes" id="UP000054893"/>
    </source>
</evidence>
<name>A0A158I716_CABSO</name>
<dbReference type="SUPFAM" id="SSF54427">
    <property type="entry name" value="NTF2-like"/>
    <property type="match status" value="1"/>
</dbReference>
<evidence type="ECO:0000313" key="1">
    <source>
        <dbReference type="EMBL" id="SAL52366.1"/>
    </source>
</evidence>
<dbReference type="InterPro" id="IPR024507">
    <property type="entry name" value="AtzH-like"/>
</dbReference>